<dbReference type="RefSeq" id="WP_136878305.1">
    <property type="nucleotide sequence ID" value="NZ_SWBO01000014.1"/>
</dbReference>
<feature type="domain" description="Response regulatory" evidence="3">
    <location>
        <begin position="4"/>
        <end position="118"/>
    </location>
</feature>
<sequence length="120" mass="13929">MKKSIYILDDTEDIRNIISEILTEKNFEVKGFSNVKEFRKGIMYAQPDLFILDVMLPDGNGIDLCDELKDNRNTRHIPVLMMSANNAYSAAKKMCETEDFINKPFDIDDFIEKVEDQLDK</sequence>
<dbReference type="CDD" id="cd00156">
    <property type="entry name" value="REC"/>
    <property type="match status" value="1"/>
</dbReference>
<evidence type="ECO:0000256" key="1">
    <source>
        <dbReference type="ARBA" id="ARBA00022553"/>
    </source>
</evidence>
<dbReference type="GO" id="GO:0000160">
    <property type="term" value="P:phosphorelay signal transduction system"/>
    <property type="evidence" value="ECO:0007669"/>
    <property type="project" value="InterPro"/>
</dbReference>
<comment type="caution">
    <text evidence="4">The sequence shown here is derived from an EMBL/GenBank/DDBJ whole genome shotgun (WGS) entry which is preliminary data.</text>
</comment>
<dbReference type="InterPro" id="IPR001789">
    <property type="entry name" value="Sig_transdc_resp-reg_receiver"/>
</dbReference>
<dbReference type="Gene3D" id="3.40.50.2300">
    <property type="match status" value="1"/>
</dbReference>
<dbReference type="AlphaFoldDB" id="A0A4U1BZH8"/>
<proteinExistence type="predicted"/>
<feature type="modified residue" description="4-aspartylphosphate" evidence="2">
    <location>
        <position position="53"/>
    </location>
</feature>
<evidence type="ECO:0000259" key="3">
    <source>
        <dbReference type="PROSITE" id="PS50110"/>
    </source>
</evidence>
<dbReference type="EMBL" id="SWBO01000014">
    <property type="protein sequence ID" value="TKB97106.1"/>
    <property type="molecule type" value="Genomic_DNA"/>
</dbReference>
<dbReference type="Proteomes" id="UP000310477">
    <property type="component" value="Unassembled WGS sequence"/>
</dbReference>
<gene>
    <name evidence="4" type="ORF">FA045_17105</name>
</gene>
<dbReference type="OrthoDB" id="5432534at2"/>
<evidence type="ECO:0000313" key="5">
    <source>
        <dbReference type="Proteomes" id="UP000310477"/>
    </source>
</evidence>
<name>A0A4U1BZH8_9SPHI</name>
<protein>
    <submittedName>
        <fullName evidence="4">Response regulator</fullName>
    </submittedName>
</protein>
<keyword evidence="1 2" id="KW-0597">Phosphoprotein</keyword>
<accession>A0A4U1BZH8</accession>
<dbReference type="InterPro" id="IPR011006">
    <property type="entry name" value="CheY-like_superfamily"/>
</dbReference>
<evidence type="ECO:0000256" key="2">
    <source>
        <dbReference type="PROSITE-ProRule" id="PRU00169"/>
    </source>
</evidence>
<dbReference type="PROSITE" id="PS50110">
    <property type="entry name" value="RESPONSE_REGULATORY"/>
    <property type="match status" value="1"/>
</dbReference>
<keyword evidence="5" id="KW-1185">Reference proteome</keyword>
<dbReference type="InterPro" id="IPR050595">
    <property type="entry name" value="Bact_response_regulator"/>
</dbReference>
<dbReference type="SUPFAM" id="SSF52172">
    <property type="entry name" value="CheY-like"/>
    <property type="match status" value="1"/>
</dbReference>
<dbReference type="PANTHER" id="PTHR44591">
    <property type="entry name" value="STRESS RESPONSE REGULATOR PROTEIN 1"/>
    <property type="match status" value="1"/>
</dbReference>
<dbReference type="Pfam" id="PF00072">
    <property type="entry name" value="Response_reg"/>
    <property type="match status" value="1"/>
</dbReference>
<dbReference type="SMART" id="SM00448">
    <property type="entry name" value="REC"/>
    <property type="match status" value="1"/>
</dbReference>
<reference evidence="4 5" key="1">
    <citation type="submission" date="2019-04" db="EMBL/GenBank/DDBJ databases">
        <title>Pedobacter sp. AR-2-6 sp. nov., isolated from Arctic soil.</title>
        <authorList>
            <person name="Dahal R.H."/>
            <person name="Kim D.-U."/>
        </authorList>
    </citation>
    <scope>NUCLEOTIDE SEQUENCE [LARGE SCALE GENOMIC DNA]</scope>
    <source>
        <strain evidence="4 5">AR-2-6</strain>
    </source>
</reference>
<organism evidence="4 5">
    <name type="scientific">Pedobacter cryotolerans</name>
    <dbReference type="NCBI Taxonomy" id="2571270"/>
    <lineage>
        <taxon>Bacteria</taxon>
        <taxon>Pseudomonadati</taxon>
        <taxon>Bacteroidota</taxon>
        <taxon>Sphingobacteriia</taxon>
        <taxon>Sphingobacteriales</taxon>
        <taxon>Sphingobacteriaceae</taxon>
        <taxon>Pedobacter</taxon>
    </lineage>
</organism>
<evidence type="ECO:0000313" key="4">
    <source>
        <dbReference type="EMBL" id="TKB97106.1"/>
    </source>
</evidence>
<dbReference type="PANTHER" id="PTHR44591:SF3">
    <property type="entry name" value="RESPONSE REGULATORY DOMAIN-CONTAINING PROTEIN"/>
    <property type="match status" value="1"/>
</dbReference>